<feature type="transmembrane region" description="Helical" evidence="3">
    <location>
        <begin position="297"/>
        <end position="318"/>
    </location>
</feature>
<keyword evidence="2 6" id="KW-0808">Transferase</keyword>
<dbReference type="InterPro" id="IPR029044">
    <property type="entry name" value="Nucleotide-diphossugar_trans"/>
</dbReference>
<name>G8DTJ6_STRSU</name>
<keyword evidence="3" id="KW-1133">Transmembrane helix</keyword>
<dbReference type="PANTHER" id="PTHR22916">
    <property type="entry name" value="GLYCOSYLTRANSFERASE"/>
    <property type="match status" value="1"/>
</dbReference>
<reference evidence="6" key="2">
    <citation type="journal article" date="2013" name="Appl. Environ. Microbiol.">
        <title>Genetic analysis of capsular polysaccharide synthesis gene clusters from all serotypes of Streptococcus suis: potential mechanisms for generation of capsular variation.</title>
        <authorList>
            <person name="Okura M."/>
            <person name="Takamatsu D."/>
            <person name="Maruyama F."/>
            <person name="Nozawa T."/>
            <person name="Nakagawa I."/>
            <person name="Osaki M."/>
            <person name="Sekizaki T."/>
            <person name="Gottschalk M."/>
            <person name="Kumagai Y."/>
            <person name="Hamada S."/>
        </authorList>
    </citation>
    <scope>NUCLEOTIDE SEQUENCE</scope>
    <source>
        <strain evidence="6">NCTC10237</strain>
    </source>
</reference>
<dbReference type="SUPFAM" id="SSF53448">
    <property type="entry name" value="Nucleotide-diphospho-sugar transferases"/>
    <property type="match status" value="1"/>
</dbReference>
<evidence type="ECO:0000313" key="6">
    <source>
        <dbReference type="EMBL" id="BAM94509.1"/>
    </source>
</evidence>
<dbReference type="Gene3D" id="3.90.550.10">
    <property type="entry name" value="Spore Coat Polysaccharide Biosynthesis Protein SpsA, Chain A"/>
    <property type="match status" value="1"/>
</dbReference>
<dbReference type="CDD" id="cd00761">
    <property type="entry name" value="Glyco_tranf_GTA_type"/>
    <property type="match status" value="1"/>
</dbReference>
<dbReference type="SMR" id="G8DTJ6"/>
<dbReference type="Pfam" id="PF00535">
    <property type="entry name" value="Glycos_transf_2"/>
    <property type="match status" value="1"/>
</dbReference>
<keyword evidence="3" id="KW-0812">Transmembrane</keyword>
<protein>
    <submittedName>
        <fullName evidence="5">Cps1K</fullName>
    </submittedName>
    <submittedName>
        <fullName evidence="6">Putative glycosyltransferase</fullName>
    </submittedName>
</protein>
<keyword evidence="1" id="KW-0328">Glycosyltransferase</keyword>
<sequence>MDTISKISIIVPIYNVEKYLSKCIDSIVNQTYKHIEILLVNDGSTDNSEEICLAYAKKDSRIRYFKKENGGLSDARNYGISRAKGDYLAFIDSDDFIHSEFIQRLHEAIERENALVAVAGYDRVDASGHFLTAEPLPTNQAVLSGRNVCKKLLEADGHRFVVACNKLYKKELFEDFRFEKGKIHEDEYFTYRLLYELEKVAIVKECLYYYVDRENSITTSSMTDHRFHCLLEFQNERMDFYESRGDKELLLECYRSFLAFAVLFLGKYNHWLSKQQKKLLQTLFRIVYKQLKQNKRLALLMNAYYLVGCLHLNFSVFLKTGKDKIQERLRRSESSTR</sequence>
<feature type="domain" description="Glycosyltransferase 2-like" evidence="4">
    <location>
        <begin position="8"/>
        <end position="175"/>
    </location>
</feature>
<evidence type="ECO:0000313" key="5">
    <source>
        <dbReference type="EMBL" id="AEH57347.1"/>
    </source>
</evidence>
<reference evidence="5" key="1">
    <citation type="journal article" date="2011" name="FEMS Microbiol. Lett.">
        <title>Genetic analysis of the capsular polysaccharide synthesis locus in 15 Streptococcus suis serotypes.</title>
        <authorList>
            <person name="Wang K."/>
            <person name="Fan W."/>
            <person name="Cai L."/>
            <person name="Huang B."/>
            <person name="Lu C."/>
        </authorList>
    </citation>
    <scope>NUCLEOTIDE SEQUENCE</scope>
    <source>
        <strain evidence="5">5428</strain>
    </source>
</reference>
<organism evidence="5">
    <name type="scientific">Streptococcus suis</name>
    <dbReference type="NCBI Taxonomy" id="1307"/>
    <lineage>
        <taxon>Bacteria</taxon>
        <taxon>Bacillati</taxon>
        <taxon>Bacillota</taxon>
        <taxon>Bacilli</taxon>
        <taxon>Lactobacillales</taxon>
        <taxon>Streptococcaceae</taxon>
        <taxon>Streptococcus</taxon>
    </lineage>
</organism>
<evidence type="ECO:0000259" key="4">
    <source>
        <dbReference type="Pfam" id="PF00535"/>
    </source>
</evidence>
<dbReference type="InterPro" id="IPR001173">
    <property type="entry name" value="Glyco_trans_2-like"/>
</dbReference>
<dbReference type="EMBL" id="AB737817">
    <property type="protein sequence ID" value="BAM94509.1"/>
    <property type="molecule type" value="Genomic_DNA"/>
</dbReference>
<evidence type="ECO:0000256" key="1">
    <source>
        <dbReference type="ARBA" id="ARBA00022676"/>
    </source>
</evidence>
<accession>G8DTJ6</accession>
<dbReference type="PANTHER" id="PTHR22916:SF51">
    <property type="entry name" value="GLYCOSYLTRANSFERASE EPSH-RELATED"/>
    <property type="match status" value="1"/>
</dbReference>
<keyword evidence="3" id="KW-0472">Membrane</keyword>
<dbReference type="AlphaFoldDB" id="G8DTJ6"/>
<gene>
    <name evidence="5" type="primary">cps1K</name>
    <name evidence="6" type="synonym">cps1L</name>
</gene>
<evidence type="ECO:0000256" key="2">
    <source>
        <dbReference type="ARBA" id="ARBA00022679"/>
    </source>
</evidence>
<dbReference type="EMBL" id="JF273644">
    <property type="protein sequence ID" value="AEH57347.1"/>
    <property type="molecule type" value="Genomic_DNA"/>
</dbReference>
<proteinExistence type="predicted"/>
<evidence type="ECO:0000256" key="3">
    <source>
        <dbReference type="SAM" id="Phobius"/>
    </source>
</evidence>
<dbReference type="GO" id="GO:0016757">
    <property type="term" value="F:glycosyltransferase activity"/>
    <property type="evidence" value="ECO:0007669"/>
    <property type="project" value="UniProtKB-KW"/>
</dbReference>